<evidence type="ECO:0000313" key="9">
    <source>
        <dbReference type="Proteomes" id="UP000260844"/>
    </source>
</evidence>
<dbReference type="SUPFAM" id="SSF55729">
    <property type="entry name" value="Acyl-CoA N-acyltransferases (Nat)"/>
    <property type="match status" value="1"/>
</dbReference>
<name>A0A139K785_BACUN</name>
<evidence type="ECO:0000313" key="10">
    <source>
        <dbReference type="Proteomes" id="UP000284514"/>
    </source>
</evidence>
<evidence type="ECO:0000259" key="1">
    <source>
        <dbReference type="PROSITE" id="PS51186"/>
    </source>
</evidence>
<evidence type="ECO:0000313" key="3">
    <source>
        <dbReference type="EMBL" id="KAB4234149.1"/>
    </source>
</evidence>
<dbReference type="Proteomes" id="UP000284514">
    <property type="component" value="Unassembled WGS sequence"/>
</dbReference>
<reference evidence="4" key="4">
    <citation type="submission" date="2022-10" db="EMBL/GenBank/DDBJ databases">
        <title>Human gut microbiome strain richness.</title>
        <authorList>
            <person name="Chen-Liaw A."/>
        </authorList>
    </citation>
    <scope>NUCLEOTIDE SEQUENCE</scope>
    <source>
        <strain evidence="5">1001713st2_A4_1001713B170214_170313</strain>
        <strain evidence="4">A1_m1001262Bd0_191120</strain>
    </source>
</reference>
<dbReference type="EMBL" id="JAQNSG010000010">
    <property type="protein sequence ID" value="MDC1880792.1"/>
    <property type="molecule type" value="Genomic_DNA"/>
</dbReference>
<evidence type="ECO:0000313" key="11">
    <source>
        <dbReference type="Proteomes" id="UP000462376"/>
    </source>
</evidence>
<dbReference type="EMBL" id="QSIF01000008">
    <property type="protein sequence ID" value="RHC74584.1"/>
    <property type="molecule type" value="Genomic_DNA"/>
</dbReference>
<sequence>MGKRTSIRLYKSGDAKGINEMFTKHTPYLRDDAYWTWINRIVGQSISVVAECDDRIIGHYAVVPRNLIVKNRVLKAALGIHAFVDPDFRREISIFEISNYLYRIAQDKGIQVIYGFPNVNYRQIQVRIERWKEVALFKSYELPSDKGLDNIKTTIQFDEIKDIDYEHLFRLSEMLASESVMNEVRLETNTNYWISRYMLNPQTPYLLYALSKCGVPIGYMVTKRYKNNGNCYSHIVDYILSDNSYMDDVISSYLNNEKAECDYFSFWKGDSVFERSIEKSGFVETGFETFLAIKLLDKSLSELDVLLDFDNWRLVMGDSDAF</sequence>
<evidence type="ECO:0000313" key="4">
    <source>
        <dbReference type="EMBL" id="MDC1753240.1"/>
    </source>
</evidence>
<evidence type="ECO:0000313" key="8">
    <source>
        <dbReference type="Proteomes" id="UP000095614"/>
    </source>
</evidence>
<dbReference type="Proteomes" id="UP001213309">
    <property type="component" value="Unassembled WGS sequence"/>
</dbReference>
<dbReference type="GO" id="GO:0016747">
    <property type="term" value="F:acyltransferase activity, transferring groups other than amino-acyl groups"/>
    <property type="evidence" value="ECO:0007669"/>
    <property type="project" value="InterPro"/>
</dbReference>
<dbReference type="Proteomes" id="UP001218502">
    <property type="component" value="Unassembled WGS sequence"/>
</dbReference>
<keyword evidence="4" id="KW-0012">Acyltransferase</keyword>
<protein>
    <submittedName>
        <fullName evidence="4">GNAT family N-acetyltransferase</fullName>
        <ecNumber evidence="4">2.3.1.-</ecNumber>
    </submittedName>
</protein>
<organism evidence="4 12">
    <name type="scientific">Bacteroides uniformis</name>
    <dbReference type="NCBI Taxonomy" id="820"/>
    <lineage>
        <taxon>Bacteria</taxon>
        <taxon>Pseudomonadati</taxon>
        <taxon>Bacteroidota</taxon>
        <taxon>Bacteroidia</taxon>
        <taxon>Bacteroidales</taxon>
        <taxon>Bacteroidaceae</taxon>
        <taxon>Bacteroides</taxon>
    </lineage>
</organism>
<dbReference type="RefSeq" id="WP_022400695.1">
    <property type="nucleotide sequence ID" value="NZ_CZAF01000010.1"/>
</dbReference>
<dbReference type="Proteomes" id="UP000462376">
    <property type="component" value="Unassembled WGS sequence"/>
</dbReference>
<dbReference type="Proteomes" id="UP000095614">
    <property type="component" value="Unassembled WGS sequence"/>
</dbReference>
<dbReference type="EMBL" id="WCTL01000014">
    <property type="protein sequence ID" value="KAB4234149.1"/>
    <property type="molecule type" value="Genomic_DNA"/>
</dbReference>
<dbReference type="PATRIC" id="fig|820.27.peg.2076"/>
<dbReference type="EMBL" id="JAQNQY010000012">
    <property type="protein sequence ID" value="MDC1753240.1"/>
    <property type="molecule type" value="Genomic_DNA"/>
</dbReference>
<dbReference type="EC" id="2.3.1.-" evidence="4"/>
<dbReference type="PROSITE" id="PS51186">
    <property type="entry name" value="GNAT"/>
    <property type="match status" value="1"/>
</dbReference>
<dbReference type="EMBL" id="QSPV01000001">
    <property type="protein sequence ID" value="RGJ97248.1"/>
    <property type="molecule type" value="Genomic_DNA"/>
</dbReference>
<dbReference type="Proteomes" id="UP000260844">
    <property type="component" value="Unassembled WGS sequence"/>
</dbReference>
<accession>A0A139K785</accession>
<proteinExistence type="predicted"/>
<dbReference type="InterPro" id="IPR000182">
    <property type="entry name" value="GNAT_dom"/>
</dbReference>
<reference evidence="9 10" key="2">
    <citation type="submission" date="2018-08" db="EMBL/GenBank/DDBJ databases">
        <title>A genome reference for cultivated species of the human gut microbiota.</title>
        <authorList>
            <person name="Zou Y."/>
            <person name="Xue W."/>
            <person name="Luo G."/>
        </authorList>
    </citation>
    <scope>NUCLEOTIDE SEQUENCE [LARGE SCALE GENOMIC DNA]</scope>
    <source>
        <strain evidence="7 10">AM34-25</strain>
        <strain evidence="6 9">TM04-30</strain>
    </source>
</reference>
<dbReference type="OrthoDB" id="7068254at2"/>
<reference evidence="2 8" key="1">
    <citation type="submission" date="2015-09" db="EMBL/GenBank/DDBJ databases">
        <authorList>
            <consortium name="Pathogen Informatics"/>
        </authorList>
    </citation>
    <scope>NUCLEOTIDE SEQUENCE [LARGE SCALE GENOMIC DNA]</scope>
    <source>
        <strain evidence="2 8">2789STDY5834847</strain>
    </source>
</reference>
<dbReference type="InterPro" id="IPR016181">
    <property type="entry name" value="Acyl_CoA_acyltransferase"/>
</dbReference>
<dbReference type="EMBL" id="CZAF01000010">
    <property type="protein sequence ID" value="CUP38354.1"/>
    <property type="molecule type" value="Genomic_DNA"/>
</dbReference>
<dbReference type="Pfam" id="PF13527">
    <property type="entry name" value="Acetyltransf_9"/>
    <property type="match status" value="1"/>
</dbReference>
<gene>
    <name evidence="7" type="ORF">DW831_07320</name>
    <name evidence="6" type="ORF">DXD40_02340</name>
    <name evidence="2" type="ORF">ERS852462_03435</name>
    <name evidence="3" type="ORF">GAP47_14585</name>
    <name evidence="4" type="ORF">POY80_12385</name>
    <name evidence="5" type="ORF">POZ24_12230</name>
</gene>
<evidence type="ECO:0000313" key="6">
    <source>
        <dbReference type="EMBL" id="RGJ97248.1"/>
    </source>
</evidence>
<feature type="domain" description="N-acetyltransferase" evidence="1">
    <location>
        <begin position="5"/>
        <end position="143"/>
    </location>
</feature>
<keyword evidence="4" id="KW-0808">Transferase</keyword>
<evidence type="ECO:0000313" key="5">
    <source>
        <dbReference type="EMBL" id="MDC1880792.1"/>
    </source>
</evidence>
<dbReference type="AlphaFoldDB" id="A0A139K785"/>
<evidence type="ECO:0000313" key="2">
    <source>
        <dbReference type="EMBL" id="CUP38354.1"/>
    </source>
</evidence>
<evidence type="ECO:0000313" key="7">
    <source>
        <dbReference type="EMBL" id="RHC74584.1"/>
    </source>
</evidence>
<evidence type="ECO:0000313" key="12">
    <source>
        <dbReference type="Proteomes" id="UP001218502"/>
    </source>
</evidence>
<dbReference type="Gene3D" id="3.40.630.30">
    <property type="match status" value="1"/>
</dbReference>
<reference evidence="3 11" key="3">
    <citation type="journal article" date="2019" name="Nat. Med.">
        <title>A library of human gut bacterial isolates paired with longitudinal multiomics data enables mechanistic microbiome research.</title>
        <authorList>
            <person name="Poyet M."/>
            <person name="Groussin M."/>
            <person name="Gibbons S.M."/>
            <person name="Avila-Pacheco J."/>
            <person name="Jiang X."/>
            <person name="Kearney S.M."/>
            <person name="Perrotta A.R."/>
            <person name="Berdy B."/>
            <person name="Zhao S."/>
            <person name="Lieberman T.D."/>
            <person name="Swanson P.K."/>
            <person name="Smith M."/>
            <person name="Roesemann S."/>
            <person name="Alexander J.E."/>
            <person name="Rich S.A."/>
            <person name="Livny J."/>
            <person name="Vlamakis H."/>
            <person name="Clish C."/>
            <person name="Bullock K."/>
            <person name="Deik A."/>
            <person name="Scott J."/>
            <person name="Pierce K.A."/>
            <person name="Xavier R.J."/>
            <person name="Alm E.J."/>
        </authorList>
    </citation>
    <scope>NUCLEOTIDE SEQUENCE [LARGE SCALE GENOMIC DNA]</scope>
    <source>
        <strain evidence="3 11">BIOML-A5</strain>
    </source>
</reference>